<accession>A0A1R3XUU0</accession>
<dbReference type="Proteomes" id="UP000187181">
    <property type="component" value="Unassembled WGS sequence"/>
</dbReference>
<evidence type="ECO:0000256" key="2">
    <source>
        <dbReference type="SAM" id="Phobius"/>
    </source>
</evidence>
<sequence>MKTPVTKQQQGRFWLVLPLLVLPFLALCFWALGGGQLPDAIRPDTGGAAGLSLQLPEPRLREPTGLSKLSLYQEAQRPHPQEQAAFLPPDQMPAAGAPSPEFAQPEEQEALVTQRLAALAALLQPAAAPAGPLPTPAPRAGKPAAPFTEADSFSQDVTRLEGLLQAMERSQPADPAMQQLEGLLERILDIQHPERVRTRSSPEPSAQPPLALQGVSAHAAVTVLAPSSKAAVPSQPAGGFHGLPTSADKSVTEAARGTLAAAIHETQTVVTGGIVKMRLLQDAVLGGRLLPKGSLIYGTCRLQGERLLIQVKGVQAQHVLLPVALAAYDLDGHEGLYTPGSITREAARQGADRAIGQSLQLPPLSPSIGVQAASAGISAAQGLLSRKTRQVKITLKAGYRLLLQDQQDRT</sequence>
<feature type="region of interest" description="Disordered" evidence="1">
    <location>
        <begin position="129"/>
        <end position="153"/>
    </location>
</feature>
<keyword evidence="2" id="KW-0812">Transmembrane</keyword>
<gene>
    <name evidence="4" type="ORF">SAMN05444128_3965</name>
</gene>
<feature type="domain" description="Conjugative transposon TraM C-terminal" evidence="3">
    <location>
        <begin position="260"/>
        <end position="404"/>
    </location>
</feature>
<dbReference type="RefSeq" id="WP_076672441.1">
    <property type="nucleotide sequence ID" value="NZ_FTPP01000006.1"/>
</dbReference>
<dbReference type="OrthoDB" id="1453786at2"/>
<dbReference type="AlphaFoldDB" id="A0A1R3XUU0"/>
<keyword evidence="2" id="KW-1133">Transmembrane helix</keyword>
<organism evidence="4 5">
    <name type="scientific">Pontibacter indicus</name>
    <dbReference type="NCBI Taxonomy" id="1317125"/>
    <lineage>
        <taxon>Bacteria</taxon>
        <taxon>Pseudomonadati</taxon>
        <taxon>Bacteroidota</taxon>
        <taxon>Cytophagia</taxon>
        <taxon>Cytophagales</taxon>
        <taxon>Hymenobacteraceae</taxon>
        <taxon>Pontibacter</taxon>
    </lineage>
</organism>
<dbReference type="NCBIfam" id="TIGR03779">
    <property type="entry name" value="Bac_Flav_CT_M"/>
    <property type="match status" value="1"/>
</dbReference>
<dbReference type="InterPro" id="IPR055407">
    <property type="entry name" value="TraM_C"/>
</dbReference>
<keyword evidence="5" id="KW-1185">Reference proteome</keyword>
<evidence type="ECO:0000256" key="1">
    <source>
        <dbReference type="SAM" id="MobiDB-lite"/>
    </source>
</evidence>
<evidence type="ECO:0000313" key="4">
    <source>
        <dbReference type="EMBL" id="SIT95213.1"/>
    </source>
</evidence>
<evidence type="ECO:0000313" key="5">
    <source>
        <dbReference type="Proteomes" id="UP000187181"/>
    </source>
</evidence>
<dbReference type="EMBL" id="FTPP01000006">
    <property type="protein sequence ID" value="SIT95213.1"/>
    <property type="molecule type" value="Genomic_DNA"/>
</dbReference>
<feature type="region of interest" description="Disordered" evidence="1">
    <location>
        <begin position="74"/>
        <end position="110"/>
    </location>
</feature>
<protein>
    <submittedName>
        <fullName evidence="4">Bacteroides conjugative transposon TraM protein</fullName>
    </submittedName>
</protein>
<keyword evidence="2" id="KW-0472">Membrane</keyword>
<reference evidence="5" key="1">
    <citation type="submission" date="2017-01" db="EMBL/GenBank/DDBJ databases">
        <authorList>
            <person name="Varghese N."/>
            <person name="Submissions S."/>
        </authorList>
    </citation>
    <scope>NUCLEOTIDE SEQUENCE [LARGE SCALE GENOMIC DNA]</scope>
    <source>
        <strain evidence="5">LP100</strain>
    </source>
</reference>
<dbReference type="InterPro" id="IPR022187">
    <property type="entry name" value="Conjug_transposon_TraM"/>
</dbReference>
<feature type="transmembrane region" description="Helical" evidence="2">
    <location>
        <begin position="12"/>
        <end position="32"/>
    </location>
</feature>
<name>A0A1R3XUU0_9BACT</name>
<dbReference type="STRING" id="1317125.SAMN05444128_3965"/>
<evidence type="ECO:0000259" key="3">
    <source>
        <dbReference type="Pfam" id="PF12508"/>
    </source>
</evidence>
<dbReference type="Pfam" id="PF12508">
    <property type="entry name" value="Transposon_TraM"/>
    <property type="match status" value="1"/>
</dbReference>
<proteinExistence type="predicted"/>